<dbReference type="InterPro" id="IPR015943">
    <property type="entry name" value="WD40/YVTN_repeat-like_dom_sf"/>
</dbReference>
<dbReference type="RefSeq" id="WP_105017135.1">
    <property type="nucleotide sequence ID" value="NZ_MSCN01000001.1"/>
</dbReference>
<evidence type="ECO:0000256" key="2">
    <source>
        <dbReference type="SAM" id="Phobius"/>
    </source>
</evidence>
<reference evidence="4 5" key="1">
    <citation type="submission" date="2016-12" db="EMBL/GenBank/DDBJ databases">
        <title>Trade-off between light-utilization and light-protection in marine flavobacteria.</title>
        <authorList>
            <person name="Kumagai Y."/>
            <person name="Yoshizawa S."/>
            <person name="Kogure K."/>
            <person name="Iwasaki W."/>
        </authorList>
    </citation>
    <scope>NUCLEOTIDE SEQUENCE [LARGE SCALE GENOMIC DNA]</scope>
    <source>
        <strain evidence="4 5">NBRC 108759</strain>
    </source>
</reference>
<dbReference type="InterPro" id="IPR000792">
    <property type="entry name" value="Tscrpt_reg_LuxR_C"/>
</dbReference>
<proteinExistence type="predicted"/>
<dbReference type="Gene3D" id="2.130.10.10">
    <property type="entry name" value="YVTN repeat-like/Quinoprotein amine dehydrogenase"/>
    <property type="match status" value="2"/>
</dbReference>
<evidence type="ECO:0000256" key="1">
    <source>
        <dbReference type="SAM" id="Coils"/>
    </source>
</evidence>
<dbReference type="SMART" id="SM00421">
    <property type="entry name" value="HTH_LUXR"/>
    <property type="match status" value="1"/>
</dbReference>
<keyword evidence="2" id="KW-0472">Membrane</keyword>
<dbReference type="GO" id="GO:0006355">
    <property type="term" value="P:regulation of DNA-templated transcription"/>
    <property type="evidence" value="ECO:0007669"/>
    <property type="project" value="InterPro"/>
</dbReference>
<dbReference type="AlphaFoldDB" id="A0A2S7WSG8"/>
<dbReference type="Gene3D" id="1.10.10.10">
    <property type="entry name" value="Winged helix-like DNA-binding domain superfamily/Winged helix DNA-binding domain"/>
    <property type="match status" value="1"/>
</dbReference>
<dbReference type="SUPFAM" id="SSF69304">
    <property type="entry name" value="Tricorn protease N-terminal domain"/>
    <property type="match status" value="1"/>
</dbReference>
<keyword evidence="2" id="KW-0812">Transmembrane</keyword>
<organism evidence="4 5">
    <name type="scientific">Polaribacter porphyrae</name>
    <dbReference type="NCBI Taxonomy" id="1137780"/>
    <lineage>
        <taxon>Bacteria</taxon>
        <taxon>Pseudomonadati</taxon>
        <taxon>Bacteroidota</taxon>
        <taxon>Flavobacteriia</taxon>
        <taxon>Flavobacteriales</taxon>
        <taxon>Flavobacteriaceae</taxon>
    </lineage>
</organism>
<protein>
    <recommendedName>
        <fullName evidence="3">HTH luxR-type domain-containing protein</fullName>
    </recommendedName>
</protein>
<dbReference type="OrthoDB" id="1090267at2"/>
<evidence type="ECO:0000313" key="4">
    <source>
        <dbReference type="EMBL" id="PQJ80533.1"/>
    </source>
</evidence>
<dbReference type="InterPro" id="IPR036388">
    <property type="entry name" value="WH-like_DNA-bd_sf"/>
</dbReference>
<keyword evidence="1" id="KW-0175">Coiled coil</keyword>
<dbReference type="GO" id="GO:0003677">
    <property type="term" value="F:DNA binding"/>
    <property type="evidence" value="ECO:0007669"/>
    <property type="project" value="InterPro"/>
</dbReference>
<feature type="transmembrane region" description="Helical" evidence="2">
    <location>
        <begin position="726"/>
        <end position="747"/>
    </location>
</feature>
<dbReference type="InterPro" id="IPR016032">
    <property type="entry name" value="Sig_transdc_resp-reg_C-effctor"/>
</dbReference>
<keyword evidence="2" id="KW-1133">Transmembrane helix</keyword>
<dbReference type="Gene3D" id="2.60.40.10">
    <property type="entry name" value="Immunoglobulins"/>
    <property type="match status" value="1"/>
</dbReference>
<gene>
    <name evidence="4" type="ORF">BTO18_15720</name>
</gene>
<dbReference type="Proteomes" id="UP000238882">
    <property type="component" value="Unassembled WGS sequence"/>
</dbReference>
<comment type="caution">
    <text evidence="4">The sequence shown here is derived from an EMBL/GenBank/DDBJ whole genome shotgun (WGS) entry which is preliminary data.</text>
</comment>
<dbReference type="SUPFAM" id="SSF46894">
    <property type="entry name" value="C-terminal effector domain of the bipartite response regulators"/>
    <property type="match status" value="1"/>
</dbReference>
<feature type="domain" description="HTH luxR-type" evidence="3">
    <location>
        <begin position="869"/>
        <end position="926"/>
    </location>
</feature>
<sequence length="929" mass="108631">MRIFYLFIFLSISSNFFGQEIPPILKFTPEDYHSENQNWAITQNKDKFIYVANNAGLLEYNGAEWTIYNSPNNTIIRSLLADNNRIYSGAYMEFGFWERNNKGHLYYTSISKTLKENLIEDENIWNIKKIDSWLLFQSFDRIYFYDTSTKEISFITDKKNIYRVFNIQNKIYIFKNDGGLSTLENGKEKLLANFPKKYKVEIVLNIFKRNDELILLTRKKGFFTLKNGIITKREIPFSNQIEHLQVFCGIQLKNKEILLGTISNGIIHLSPEGEKINKVDQYKGLANNTVLKLFEDIDGNVWAALDNGINCLNMQSFIKEYNDDGGTFGTTYCSTIYKNNIYFGTNQGLFYKKIDKNEPLQLVEGTKGQVWSLFKVDGDLLCGHTSGTLQINGASATRITNYSGTWNFKKLATNNNLILQGHYSGMSVLEKKNKKWQLKNRIEGFDNSVRFFEIFKDNVWVNHEYKGVYKLKMAKEFNKFTNVTLLNHIEKGKGSALVNYNNKILYSFKNGIYLLHKHTDSLTKINNLSNLYSLDQYVSGKLIVDNKNRLWSFNKNTISYAENGPIPDKLSIKFIPIQNYFRKTTISFENITNLNNNTYIIGKTNGYLLLDLDKRKNTTHSIFLNNVILKHKDSTYISVSNNQEFNHNQNSLEFNFSTPNYNKYEPVNYQYKLAPLHKEWKSLGEKSTLLLENLDANTYKLEIRSLIGKELSKNIVTFNFSIKPHLLLSNFFIFLYAVLVFFIAYVVHKMYKKYYRKQHQKILNENIQKLELQKIHSDQQVIRLKNEKLSQEIESKNRELAISTMSIIKRNEFLRSIKKELKVNTQIEKTNPVFKLIDKNLNSSKDWKFFMDAFNNADKDFLKRAKELHPELTHNNLKFCAYLRLNLTSKEIAPLLNISVKSVEIRRYRLRKKLKISHGTNLIDYILSI</sequence>
<dbReference type="InterPro" id="IPR013783">
    <property type="entry name" value="Ig-like_fold"/>
</dbReference>
<accession>A0A2S7WSG8</accession>
<evidence type="ECO:0000259" key="3">
    <source>
        <dbReference type="SMART" id="SM00421"/>
    </source>
</evidence>
<dbReference type="EMBL" id="MSCN01000001">
    <property type="protein sequence ID" value="PQJ80533.1"/>
    <property type="molecule type" value="Genomic_DNA"/>
</dbReference>
<name>A0A2S7WSG8_9FLAO</name>
<keyword evidence="5" id="KW-1185">Reference proteome</keyword>
<feature type="coiled-coil region" evidence="1">
    <location>
        <begin position="767"/>
        <end position="799"/>
    </location>
</feature>
<evidence type="ECO:0000313" key="5">
    <source>
        <dbReference type="Proteomes" id="UP000238882"/>
    </source>
</evidence>